<dbReference type="SUPFAM" id="SSF56024">
    <property type="entry name" value="Phospholipase D/nuclease"/>
    <property type="match status" value="2"/>
</dbReference>
<reference evidence="11 12" key="1">
    <citation type="submission" date="2015-04" db="EMBL/GenBank/DDBJ databases">
        <title>The draft genome sequence of Roseovarius sp.R12b.</title>
        <authorList>
            <person name="Li G."/>
            <person name="Lai Q."/>
            <person name="Shao Z."/>
            <person name="Yan P."/>
        </authorList>
    </citation>
    <scope>NUCLEOTIDE SEQUENCE [LARGE SCALE GENOMIC DNA]</scope>
    <source>
        <strain evidence="11 12">R12B</strain>
    </source>
</reference>
<protein>
    <recommendedName>
        <fullName evidence="4">Phospholipase D</fullName>
    </recommendedName>
    <alternativeName>
        <fullName evidence="9">Choline phosphatase</fullName>
    </alternativeName>
</protein>
<evidence type="ECO:0000256" key="1">
    <source>
        <dbReference type="ARBA" id="ARBA00000798"/>
    </source>
</evidence>
<dbReference type="GO" id="GO:0009395">
    <property type="term" value="P:phospholipid catabolic process"/>
    <property type="evidence" value="ECO:0007669"/>
    <property type="project" value="TreeGrafter"/>
</dbReference>
<dbReference type="Pfam" id="PF13091">
    <property type="entry name" value="PLDc_2"/>
    <property type="match status" value="1"/>
</dbReference>
<dbReference type="Pfam" id="PF00614">
    <property type="entry name" value="PLDc"/>
    <property type="match status" value="1"/>
</dbReference>
<evidence type="ECO:0000256" key="4">
    <source>
        <dbReference type="ARBA" id="ARBA00018392"/>
    </source>
</evidence>
<evidence type="ECO:0000313" key="12">
    <source>
        <dbReference type="Proteomes" id="UP000051295"/>
    </source>
</evidence>
<dbReference type="Proteomes" id="UP000051295">
    <property type="component" value="Unassembled WGS sequence"/>
</dbReference>
<dbReference type="PANTHER" id="PTHR18896:SF76">
    <property type="entry name" value="PHOSPHOLIPASE"/>
    <property type="match status" value="1"/>
</dbReference>
<comment type="catalytic activity">
    <reaction evidence="1">
        <text>a 1,2-diacyl-sn-glycero-3-phosphocholine + H2O = a 1,2-diacyl-sn-glycero-3-phosphate + choline + H(+)</text>
        <dbReference type="Rhea" id="RHEA:14445"/>
        <dbReference type="ChEBI" id="CHEBI:15354"/>
        <dbReference type="ChEBI" id="CHEBI:15377"/>
        <dbReference type="ChEBI" id="CHEBI:15378"/>
        <dbReference type="ChEBI" id="CHEBI:57643"/>
        <dbReference type="ChEBI" id="CHEBI:58608"/>
        <dbReference type="EC" id="3.1.4.4"/>
    </reaction>
</comment>
<evidence type="ECO:0000256" key="6">
    <source>
        <dbReference type="ARBA" id="ARBA00022737"/>
    </source>
</evidence>
<gene>
    <name evidence="11" type="ORF">XM53_09160</name>
</gene>
<dbReference type="EMBL" id="LAXJ01000008">
    <property type="protein sequence ID" value="KRS12915.1"/>
    <property type="molecule type" value="Genomic_DNA"/>
</dbReference>
<sequence>MITASEAWPVFERAVLAARSHIVASFRIFDLTTQLRSPEAREIGDTWFDLFEHLLCRGVTIDLTVSDFDPVFATELHRLTWRTVRQAAALAEISDCPIHNLRIRADLHPAKAGRLPWLAFLPAVLRRRSKRLMALNDDQKLREAVRLDDGTLPELHTTSHHQKIAVIDDEVLYIGGLDLNERRYDTPQHDRIAAHTWSDVQLLIRNGPEAKEAAHHIKTFLTSIEACRKPAPMKHIRRTLSAPRPTQLPYVSPKTLLHEIEEDHIRAFKRAKDMVYIETQYLRARGLAKRLAKEGRRRPDLHAIIILPGLPDEVAYSSEVGIDARFGMSLQHDAIEMVRDSFGDRVVVATPVQPRFAARDTIQTLSGSPLIHVHNKVLVQDDSFALVGSANLNGRSLYWDTEAAVRITDPARIATLRERLMSHWWFDDLPPEARAHDTMFSWWFKKIAENSVMNPENRHGFLVHHDSAQLRDTWLNLPGVTENIV</sequence>
<dbReference type="SMART" id="SM00155">
    <property type="entry name" value="PLDc"/>
    <property type="match status" value="2"/>
</dbReference>
<dbReference type="PANTHER" id="PTHR18896">
    <property type="entry name" value="PHOSPHOLIPASE D"/>
    <property type="match status" value="1"/>
</dbReference>
<keyword evidence="12" id="KW-1185">Reference proteome</keyword>
<dbReference type="InterPro" id="IPR025202">
    <property type="entry name" value="PLD-like_dom"/>
</dbReference>
<organism evidence="11 12">
    <name type="scientific">Roseovarius atlanticus</name>
    <dbReference type="NCBI Taxonomy" id="1641875"/>
    <lineage>
        <taxon>Bacteria</taxon>
        <taxon>Pseudomonadati</taxon>
        <taxon>Pseudomonadota</taxon>
        <taxon>Alphaproteobacteria</taxon>
        <taxon>Rhodobacterales</taxon>
        <taxon>Roseobacteraceae</taxon>
        <taxon>Roseovarius</taxon>
    </lineage>
</organism>
<comment type="caution">
    <text evidence="11">The sequence shown here is derived from an EMBL/GenBank/DDBJ whole genome shotgun (WGS) entry which is preliminary data.</text>
</comment>
<dbReference type="PATRIC" id="fig|1641875.4.peg.4241"/>
<dbReference type="PROSITE" id="PS50035">
    <property type="entry name" value="PLD"/>
    <property type="match status" value="2"/>
</dbReference>
<comment type="function">
    <text evidence="2">Could be a virulence factor.</text>
</comment>
<dbReference type="OrthoDB" id="8828485at2"/>
<evidence type="ECO:0000256" key="9">
    <source>
        <dbReference type="ARBA" id="ARBA00029594"/>
    </source>
</evidence>
<evidence type="ECO:0000313" key="11">
    <source>
        <dbReference type="EMBL" id="KRS12915.1"/>
    </source>
</evidence>
<keyword evidence="5" id="KW-0964">Secreted</keyword>
<dbReference type="CDD" id="cd09105">
    <property type="entry name" value="PLDc_vPLD1_2_like_2"/>
    <property type="match status" value="1"/>
</dbReference>
<feature type="domain" description="PLD phosphodiesterase" evidence="10">
    <location>
        <begin position="156"/>
        <end position="183"/>
    </location>
</feature>
<keyword evidence="6" id="KW-0677">Repeat</keyword>
<dbReference type="AlphaFoldDB" id="A0A0T5NVE7"/>
<keyword evidence="7" id="KW-0378">Hydrolase</keyword>
<dbReference type="STRING" id="1641875.XM53_09160"/>
<keyword evidence="8" id="KW-0443">Lipid metabolism</keyword>
<feature type="domain" description="PLD phosphodiesterase" evidence="10">
    <location>
        <begin position="374"/>
        <end position="396"/>
    </location>
</feature>
<name>A0A0T5NVE7_9RHOB</name>
<dbReference type="GO" id="GO:0005576">
    <property type="term" value="C:extracellular region"/>
    <property type="evidence" value="ECO:0007669"/>
    <property type="project" value="UniProtKB-SubCell"/>
</dbReference>
<evidence type="ECO:0000256" key="5">
    <source>
        <dbReference type="ARBA" id="ARBA00022525"/>
    </source>
</evidence>
<dbReference type="Gene3D" id="3.30.870.10">
    <property type="entry name" value="Endonuclease Chain A"/>
    <property type="match status" value="2"/>
</dbReference>
<evidence type="ECO:0000256" key="8">
    <source>
        <dbReference type="ARBA" id="ARBA00023098"/>
    </source>
</evidence>
<evidence type="ECO:0000256" key="3">
    <source>
        <dbReference type="ARBA" id="ARBA00004613"/>
    </source>
</evidence>
<dbReference type="InterPro" id="IPR015679">
    <property type="entry name" value="PLipase_D_fam"/>
</dbReference>
<proteinExistence type="predicted"/>
<accession>A0A0T5NVE7</accession>
<evidence type="ECO:0000256" key="7">
    <source>
        <dbReference type="ARBA" id="ARBA00022801"/>
    </source>
</evidence>
<evidence type="ECO:0000259" key="10">
    <source>
        <dbReference type="PROSITE" id="PS50035"/>
    </source>
</evidence>
<comment type="subcellular location">
    <subcellularLocation>
        <location evidence="3">Secreted</location>
    </subcellularLocation>
</comment>
<dbReference type="InterPro" id="IPR001736">
    <property type="entry name" value="PLipase_D/transphosphatidylase"/>
</dbReference>
<dbReference type="GO" id="GO:0004630">
    <property type="term" value="F:phospholipase D activity"/>
    <property type="evidence" value="ECO:0007669"/>
    <property type="project" value="UniProtKB-EC"/>
</dbReference>
<evidence type="ECO:0000256" key="2">
    <source>
        <dbReference type="ARBA" id="ARBA00003145"/>
    </source>
</evidence>